<feature type="region of interest" description="Disordered" evidence="1">
    <location>
        <begin position="67"/>
        <end position="88"/>
    </location>
</feature>
<feature type="compositionally biased region" description="Basic and acidic residues" evidence="1">
    <location>
        <begin position="531"/>
        <end position="553"/>
    </location>
</feature>
<dbReference type="Proteomes" id="UP000629468">
    <property type="component" value="Unassembled WGS sequence"/>
</dbReference>
<feature type="compositionally biased region" description="Polar residues" evidence="1">
    <location>
        <begin position="69"/>
        <end position="83"/>
    </location>
</feature>
<evidence type="ECO:0000256" key="1">
    <source>
        <dbReference type="SAM" id="MobiDB-lite"/>
    </source>
</evidence>
<dbReference type="InterPro" id="IPR046521">
    <property type="entry name" value="DUF6698"/>
</dbReference>
<evidence type="ECO:0000313" key="2">
    <source>
        <dbReference type="EMBL" id="KAF7761710.1"/>
    </source>
</evidence>
<proteinExistence type="predicted"/>
<dbReference type="Pfam" id="PF20414">
    <property type="entry name" value="DUF6698"/>
    <property type="match status" value="1"/>
</dbReference>
<feature type="region of interest" description="Disordered" evidence="1">
    <location>
        <begin position="520"/>
        <end position="564"/>
    </location>
</feature>
<comment type="caution">
    <text evidence="2">The sequence shown here is derived from an EMBL/GenBank/DDBJ whole genome shotgun (WGS) entry which is preliminary data.</text>
</comment>
<feature type="compositionally biased region" description="Polar residues" evidence="1">
    <location>
        <begin position="411"/>
        <end position="427"/>
    </location>
</feature>
<evidence type="ECO:0000313" key="3">
    <source>
        <dbReference type="Proteomes" id="UP000629468"/>
    </source>
</evidence>
<accession>A0A8H7EXK7</accession>
<name>A0A8H7EXK7_AGABI</name>
<feature type="region of interest" description="Disordered" evidence="1">
    <location>
        <begin position="584"/>
        <end position="624"/>
    </location>
</feature>
<dbReference type="AlphaFoldDB" id="A0A8H7EXK7"/>
<protein>
    <submittedName>
        <fullName evidence="2">Uncharacterized protein</fullName>
    </submittedName>
</protein>
<reference evidence="2 3" key="1">
    <citation type="journal article" name="Sci. Rep.">
        <title>Telomere-to-telomere assembled and centromere annotated genomes of the two main subspecies of the button mushroom Agaricus bisporus reveal especially polymorphic chromosome ends.</title>
        <authorList>
            <person name="Sonnenberg A.S.M."/>
            <person name="Sedaghat-Telgerd N."/>
            <person name="Lavrijssen B."/>
            <person name="Ohm R.A."/>
            <person name="Hendrickx P.M."/>
            <person name="Scholtmeijer K."/>
            <person name="Baars J.J.P."/>
            <person name="van Peer A."/>
        </authorList>
    </citation>
    <scope>NUCLEOTIDE SEQUENCE [LARGE SCALE GENOMIC DNA]</scope>
    <source>
        <strain evidence="2 3">H119_p4</strain>
    </source>
</reference>
<dbReference type="EMBL" id="JABXXO010000013">
    <property type="protein sequence ID" value="KAF7761710.1"/>
    <property type="molecule type" value="Genomic_DNA"/>
</dbReference>
<feature type="region of interest" description="Disordered" evidence="1">
    <location>
        <begin position="411"/>
        <end position="438"/>
    </location>
</feature>
<sequence>MAHRSNAATHIASIRGAASSRGFAAHAGLTISHDARLQSGLLRAQAELDAVSEDNANLRQENAVLKAKVNSQPSTSTGSNTRPPFSGPLTVESKKELQSIANRWMYFESPWLSQMVFGNPRPDPSEILPVKERYEDEAALLTYFTEMVYRYIPPKFHNLIENFEGFGSDFVKQVKNQRSVTMFKLHANAPLIFSGYPTITTDVWNSAESRGVSDECRHLYLTEDEDSETGELIFNPLLVPIIYAGNGVSIDGIFQNEVLFSIGICTLYGPTAIRDGKIAQHSLGAKWKTKSVTAGFIAWTCIAAIHLLSNDFPFEEYGKKTGINYGDTFNEYKQRIETHRDSTLFRSIFAKWNQRLKLGAEDTRGASVESADSEVNRHARVNARAASIDAALASSALDNLSLRISSNDRQVTSSASLISTPESSTPEPENVLSLGSASRVHREASPVAPAIIDRPISTNVSTSARFTSTSLSGRHDSRFSVPVPTPGAGSIISFNQGIDDDQDDESNDELNSIIVAISDDPPLPGQISSHDAPEHLRSSELEHVPSETAHASEPDVPTDVNTDSEALANGPALVTIAMNEFTLSDDIPPCRNSRTKGAQRAGTKSVARATKTKEGVALRRSSRK</sequence>
<gene>
    <name evidence="2" type="ORF">Agabi119p4_9702</name>
</gene>
<organism evidence="2 3">
    <name type="scientific">Agaricus bisporus var. burnettii</name>
    <dbReference type="NCBI Taxonomy" id="192524"/>
    <lineage>
        <taxon>Eukaryota</taxon>
        <taxon>Fungi</taxon>
        <taxon>Dikarya</taxon>
        <taxon>Basidiomycota</taxon>
        <taxon>Agaricomycotina</taxon>
        <taxon>Agaricomycetes</taxon>
        <taxon>Agaricomycetidae</taxon>
        <taxon>Agaricales</taxon>
        <taxon>Agaricineae</taxon>
        <taxon>Agaricaceae</taxon>
        <taxon>Agaricus</taxon>
    </lineage>
</organism>